<protein>
    <submittedName>
        <fullName evidence="1">Uncharacterized protein</fullName>
    </submittedName>
</protein>
<gene>
    <name evidence="1" type="ORF">BJP51_14690</name>
</gene>
<evidence type="ECO:0000313" key="1">
    <source>
        <dbReference type="EMBL" id="OMD32767.1"/>
    </source>
</evidence>
<dbReference type="AlphaFoldDB" id="A0A1R0XCI7"/>
<dbReference type="RefSeq" id="WP_036686382.1">
    <property type="nucleotide sequence ID" value="NZ_MKQP01000016.1"/>
</dbReference>
<evidence type="ECO:0000313" key="2">
    <source>
        <dbReference type="Proteomes" id="UP000187465"/>
    </source>
</evidence>
<dbReference type="Proteomes" id="UP000187465">
    <property type="component" value="Unassembled WGS sequence"/>
</dbReference>
<accession>A0A1R0XCI7</accession>
<comment type="caution">
    <text evidence="1">The sequence shown here is derived from an EMBL/GenBank/DDBJ whole genome shotgun (WGS) entry which is preliminary data.</text>
</comment>
<organism evidence="1 2">
    <name type="scientific">Paenibacillus odorifer</name>
    <dbReference type="NCBI Taxonomy" id="189426"/>
    <lineage>
        <taxon>Bacteria</taxon>
        <taxon>Bacillati</taxon>
        <taxon>Bacillota</taxon>
        <taxon>Bacilli</taxon>
        <taxon>Bacillales</taxon>
        <taxon>Paenibacillaceae</taxon>
        <taxon>Paenibacillus</taxon>
    </lineage>
</organism>
<proteinExistence type="predicted"/>
<reference evidence="1 2" key="1">
    <citation type="submission" date="2016-10" db="EMBL/GenBank/DDBJ databases">
        <title>Paenibacillus species isolates.</title>
        <authorList>
            <person name="Beno S.M."/>
        </authorList>
    </citation>
    <scope>NUCLEOTIDE SEQUENCE [LARGE SCALE GENOMIC DNA]</scope>
    <source>
        <strain evidence="1 2">FSL H7-0604</strain>
    </source>
</reference>
<name>A0A1R0XCI7_9BACL</name>
<dbReference type="EMBL" id="MKQP01000016">
    <property type="protein sequence ID" value="OMD32767.1"/>
    <property type="molecule type" value="Genomic_DNA"/>
</dbReference>
<sequence>MNGVRAIKLLGLILGVVLLNIIVLSPGLLGVEIGGTSVFETALGVTLLFVSLLVILYGSYILLFKPSSIPAVKTLKSYEDYIAALTQYKNVKVLKKDIALALDQISRMEKKRSTLLDVLGQRFESTELSFKKFNAVSYEVAKLFYLNIRGILNKLSVFDASEFTLFSSRHRPSQFSEKLVQKKTALYNEYLAYVTGYLGANEEILLKLDKLLLEISLLDSTDYTDVEEMPCMKEIDELIKQTKFYKQ</sequence>